<evidence type="ECO:0000256" key="2">
    <source>
        <dbReference type="SAM" id="Phobius"/>
    </source>
</evidence>
<gene>
    <name evidence="3" type="ORF">OCTVUL_1B018267</name>
</gene>
<feature type="compositionally biased region" description="Low complexity" evidence="1">
    <location>
        <begin position="673"/>
        <end position="687"/>
    </location>
</feature>
<feature type="region of interest" description="Disordered" evidence="1">
    <location>
        <begin position="244"/>
        <end position="283"/>
    </location>
</feature>
<sequence>MKQEMSEAEGMTEGVGGHYIASTTTTNCGKNNKNVRHPLPPQEPQKKKTKILGKSLLNAWKMDGIVAGRKLLEASLPKEDTIGIISGGLVGGLAAMLILVFLFALCNTCKESKKEQSKTGTLPKMMTDSTHRDVVQSIIESDHLAVDFETGIIPLSNGIAPTKSWTSDLAMFTRPSSMDGSVLPNGRQLPSPPGPSTSHPLPDVTMVNQSPNVLPNGNRKSCHLPACNSASEDGVNKDPDPYNHIGQPGTGTGGKGTSCNNNNNNNDVRRREEQEGVEEEGENTYDTAYDRVGTASSSVVVKKSGCITLTQADFDNYGSEQLYASVDGDEEDDDDADNTYASLRLGKKRPAAPPLALALTPTDATFRDISYSIVPGDDDTDDPYSKIPGDLVLARPDVEDPYSSVDGRPTDGCCGAAGPVLLPIAAATGASANIAVPETTSPLSPDDLPGHIVEDDYATVNKLPRSPNNIAVTLDVPPDILMAPPPEPPRAYKEEDFLNRDNPPPDHVDAAPAGAGPILLPEPVAQPPKAEYPYTKVTARESLSSINARQRLLNMYETVPETENTYATVDGGSGDGVVVRRTNRSESIPKRNSQISETYAEIGATGLHAESAPVPPSLDSLRTVTKQNPHGNDFRRSGGDFLQAAAELPHEYDVVSKRRTFPIDFSQAHYDVPSASPSTQTMSSSSQKGLANHNDSHQLPPPSLGGGHKPRSPLGGFSIASLSVATSSGAGAGGAGKSQEAASGSCDLPSSSKRDTPDSSARNSSTISPRTDPDYQSLRDGTGSENDSEYDPNYETVEDAQRKAAALRQSKAQRRHFYEEVDAAQLPKPSSPSPPSSGCASATTTPAAPVAAMTRATAADARERVLRQHTYEDVREVRRQHRAMRWSQEK</sequence>
<evidence type="ECO:0000256" key="1">
    <source>
        <dbReference type="SAM" id="MobiDB-lite"/>
    </source>
</evidence>
<keyword evidence="2" id="KW-0472">Membrane</keyword>
<keyword evidence="2" id="KW-1133">Transmembrane helix</keyword>
<dbReference type="AlphaFoldDB" id="A0AA36F1J8"/>
<keyword evidence="4" id="KW-1185">Reference proteome</keyword>
<feature type="region of interest" description="Disordered" evidence="1">
    <location>
        <begin position="672"/>
        <end position="856"/>
    </location>
</feature>
<keyword evidence="2" id="KW-0812">Transmembrane</keyword>
<feature type="compositionally biased region" description="Low complexity" evidence="1">
    <location>
        <begin position="836"/>
        <end position="856"/>
    </location>
</feature>
<feature type="compositionally biased region" description="Low complexity" evidence="1">
    <location>
        <begin position="720"/>
        <end position="729"/>
    </location>
</feature>
<evidence type="ECO:0000313" key="3">
    <source>
        <dbReference type="EMBL" id="CAI9721042.1"/>
    </source>
</evidence>
<protein>
    <submittedName>
        <fullName evidence="3">Uncharacterized protein</fullName>
    </submittedName>
</protein>
<dbReference type="EMBL" id="OX597817">
    <property type="protein sequence ID" value="CAI9721042.1"/>
    <property type="molecule type" value="Genomic_DNA"/>
</dbReference>
<organism evidence="3 4">
    <name type="scientific">Octopus vulgaris</name>
    <name type="common">Common octopus</name>
    <dbReference type="NCBI Taxonomy" id="6645"/>
    <lineage>
        <taxon>Eukaryota</taxon>
        <taxon>Metazoa</taxon>
        <taxon>Spiralia</taxon>
        <taxon>Lophotrochozoa</taxon>
        <taxon>Mollusca</taxon>
        <taxon>Cephalopoda</taxon>
        <taxon>Coleoidea</taxon>
        <taxon>Octopodiformes</taxon>
        <taxon>Octopoda</taxon>
        <taxon>Incirrata</taxon>
        <taxon>Octopodidae</taxon>
        <taxon>Octopus</taxon>
    </lineage>
</organism>
<reference evidence="3" key="1">
    <citation type="submission" date="2023-08" db="EMBL/GenBank/DDBJ databases">
        <authorList>
            <person name="Alioto T."/>
            <person name="Alioto T."/>
            <person name="Gomez Garrido J."/>
        </authorList>
    </citation>
    <scope>NUCLEOTIDE SEQUENCE</scope>
</reference>
<proteinExistence type="predicted"/>
<feature type="compositionally biased region" description="Polar residues" evidence="1">
    <location>
        <begin position="758"/>
        <end position="769"/>
    </location>
</feature>
<feature type="transmembrane region" description="Helical" evidence="2">
    <location>
        <begin position="82"/>
        <end position="105"/>
    </location>
</feature>
<name>A0AA36F1J8_OCTVU</name>
<accession>A0AA36F1J8</accession>
<feature type="compositionally biased region" description="Acidic residues" evidence="1">
    <location>
        <begin position="786"/>
        <end position="798"/>
    </location>
</feature>
<evidence type="ECO:0000313" key="4">
    <source>
        <dbReference type="Proteomes" id="UP001162480"/>
    </source>
</evidence>
<feature type="region of interest" description="Disordered" evidence="1">
    <location>
        <begin position="26"/>
        <end position="47"/>
    </location>
</feature>
<dbReference type="Proteomes" id="UP001162480">
    <property type="component" value="Chromosome 4"/>
</dbReference>
<feature type="region of interest" description="Disordered" evidence="1">
    <location>
        <begin position="176"/>
        <end position="201"/>
    </location>
</feature>